<evidence type="ECO:0000313" key="3">
    <source>
        <dbReference type="Proteomes" id="UP000646152"/>
    </source>
</evidence>
<evidence type="ECO:0000256" key="1">
    <source>
        <dbReference type="SAM" id="Phobius"/>
    </source>
</evidence>
<keyword evidence="1" id="KW-0472">Membrane</keyword>
<keyword evidence="3" id="KW-1185">Reference proteome</keyword>
<proteinExistence type="predicted"/>
<dbReference type="RefSeq" id="WP_188630863.1">
    <property type="nucleotide sequence ID" value="NZ_BMKE01000038.1"/>
</dbReference>
<dbReference type="InterPro" id="IPR045584">
    <property type="entry name" value="Pilin-like"/>
</dbReference>
<evidence type="ECO:0000313" key="2">
    <source>
        <dbReference type="EMBL" id="GGB54069.1"/>
    </source>
</evidence>
<dbReference type="SUPFAM" id="SSF54523">
    <property type="entry name" value="Pili subunits"/>
    <property type="match status" value="1"/>
</dbReference>
<dbReference type="NCBIfam" id="TIGR02532">
    <property type="entry name" value="IV_pilin_GFxxxE"/>
    <property type="match status" value="1"/>
</dbReference>
<comment type="caution">
    <text evidence="2">The sequence shown here is derived from an EMBL/GenBank/DDBJ whole genome shotgun (WGS) entry which is preliminary data.</text>
</comment>
<gene>
    <name evidence="2" type="primary">mshO</name>
    <name evidence="2" type="ORF">GCM10011502_29030</name>
</gene>
<keyword evidence="1" id="KW-0812">Transmembrane</keyword>
<organism evidence="2 3">
    <name type="scientific">Oceanisphaera marina</name>
    <dbReference type="NCBI Taxonomy" id="2017550"/>
    <lineage>
        <taxon>Bacteria</taxon>
        <taxon>Pseudomonadati</taxon>
        <taxon>Pseudomonadota</taxon>
        <taxon>Gammaproteobacteria</taxon>
        <taxon>Aeromonadales</taxon>
        <taxon>Aeromonadaceae</taxon>
        <taxon>Oceanisphaera</taxon>
    </lineage>
</organism>
<accession>A0ABQ1IWT5</accession>
<dbReference type="InterPro" id="IPR012902">
    <property type="entry name" value="N_methyl_site"/>
</dbReference>
<keyword evidence="1" id="KW-1133">Transmembrane helix</keyword>
<sequence length="249" mass="27823">MKARGFTLLELVIVMVLIGISALFGTRFIAQMAESYMGGAERAQALAGARFTLERLRRELAVAYGPSVYRSDSNRCLSFVPALAAGTYTGLVRNNLATFIKPLSVSDNMQGRYMAIRTASGEDIWKDYPAVIPDDVYQIDNEPVGNSFRFSDIFNTSDDITFSREGVGQRYTLLKPEQVRFCVDNGRLYRQNKTGENWNDGVLMLIGITGDKVFLDYDRLSQLIQMELVLTTRDGDLVLPGQLQVTYAP</sequence>
<reference evidence="3" key="1">
    <citation type="journal article" date="2019" name="Int. J. Syst. Evol. Microbiol.">
        <title>The Global Catalogue of Microorganisms (GCM) 10K type strain sequencing project: providing services to taxonomists for standard genome sequencing and annotation.</title>
        <authorList>
            <consortium name="The Broad Institute Genomics Platform"/>
            <consortium name="The Broad Institute Genome Sequencing Center for Infectious Disease"/>
            <person name="Wu L."/>
            <person name="Ma J."/>
        </authorList>
    </citation>
    <scope>NUCLEOTIDE SEQUENCE [LARGE SCALE GENOMIC DNA]</scope>
    <source>
        <strain evidence="3">CGMCC 1.15923</strain>
    </source>
</reference>
<name>A0ABQ1IWT5_9GAMM</name>
<dbReference type="Proteomes" id="UP000646152">
    <property type="component" value="Unassembled WGS sequence"/>
</dbReference>
<protein>
    <submittedName>
        <fullName evidence="2">MSHA biogenesis protein MshO</fullName>
    </submittedName>
</protein>
<dbReference type="EMBL" id="BMKE01000038">
    <property type="protein sequence ID" value="GGB54069.1"/>
    <property type="molecule type" value="Genomic_DNA"/>
</dbReference>
<dbReference type="Pfam" id="PF07963">
    <property type="entry name" value="N_methyl"/>
    <property type="match status" value="1"/>
</dbReference>
<feature type="transmembrane region" description="Helical" evidence="1">
    <location>
        <begin position="6"/>
        <end position="30"/>
    </location>
</feature>